<dbReference type="EMBL" id="UINC01071127">
    <property type="protein sequence ID" value="SVC05803.1"/>
    <property type="molecule type" value="Genomic_DNA"/>
</dbReference>
<name>A0A382J3Y2_9ZZZZ</name>
<protein>
    <recommendedName>
        <fullName evidence="1">FlgD/Vpr Ig-like domain-containing protein</fullName>
    </recommendedName>
</protein>
<gene>
    <name evidence="2" type="ORF">METZ01_LOCUS258657</name>
</gene>
<evidence type="ECO:0000313" key="2">
    <source>
        <dbReference type="EMBL" id="SVC05803.1"/>
    </source>
</evidence>
<reference evidence="2" key="1">
    <citation type="submission" date="2018-05" db="EMBL/GenBank/DDBJ databases">
        <authorList>
            <person name="Lanie J.A."/>
            <person name="Ng W.-L."/>
            <person name="Kazmierczak K.M."/>
            <person name="Andrzejewski T.M."/>
            <person name="Davidsen T.M."/>
            <person name="Wayne K.J."/>
            <person name="Tettelin H."/>
            <person name="Glass J.I."/>
            <person name="Rusch D."/>
            <person name="Podicherti R."/>
            <person name="Tsui H.-C.T."/>
            <person name="Winkler M.E."/>
        </authorList>
    </citation>
    <scope>NUCLEOTIDE SEQUENCE</scope>
</reference>
<dbReference type="AlphaFoldDB" id="A0A382J3Y2"/>
<organism evidence="2">
    <name type="scientific">marine metagenome</name>
    <dbReference type="NCBI Taxonomy" id="408172"/>
    <lineage>
        <taxon>unclassified sequences</taxon>
        <taxon>metagenomes</taxon>
        <taxon>ecological metagenomes</taxon>
    </lineage>
</organism>
<evidence type="ECO:0000259" key="1">
    <source>
        <dbReference type="Pfam" id="PF13860"/>
    </source>
</evidence>
<dbReference type="Gene3D" id="2.60.40.4070">
    <property type="match status" value="1"/>
</dbReference>
<dbReference type="InterPro" id="IPR026444">
    <property type="entry name" value="Secre_tail"/>
</dbReference>
<proteinExistence type="predicted"/>
<dbReference type="InterPro" id="IPR025965">
    <property type="entry name" value="FlgD/Vpr_Ig-like"/>
</dbReference>
<feature type="non-terminal residue" evidence="2">
    <location>
        <position position="1"/>
    </location>
</feature>
<sequence length="106" mass="11784">VGVEVAIDESGLTPFEFALHQNYPNPFNPETNIQFDVAENSDVNVSIFNIMGQKVATLVNGNMDAGIYHIKWNGLSDKGIALPSGMYFYKMKSPEYQSVKKLVLVK</sequence>
<feature type="domain" description="FlgD/Vpr Ig-like" evidence="1">
    <location>
        <begin position="31"/>
        <end position="93"/>
    </location>
</feature>
<dbReference type="NCBIfam" id="TIGR04183">
    <property type="entry name" value="Por_Secre_tail"/>
    <property type="match status" value="1"/>
</dbReference>
<dbReference type="Pfam" id="PF13860">
    <property type="entry name" value="FlgD_ig"/>
    <property type="match status" value="1"/>
</dbReference>
<accession>A0A382J3Y2</accession>